<proteinExistence type="predicted"/>
<dbReference type="SUPFAM" id="SSF109854">
    <property type="entry name" value="DinB/YfiT-like putative metalloenzymes"/>
    <property type="match status" value="1"/>
</dbReference>
<accession>A0A561E950</accession>
<dbReference type="OrthoDB" id="3781681at2"/>
<gene>
    <name evidence="2" type="ORF">BKA23_0938</name>
</gene>
<feature type="domain" description="Mycothiol-dependent maleylpyruvate isomerase metal-binding" evidence="1">
    <location>
        <begin position="60"/>
        <end position="204"/>
    </location>
</feature>
<dbReference type="EMBL" id="VIVQ01000001">
    <property type="protein sequence ID" value="TWE12142.1"/>
    <property type="molecule type" value="Genomic_DNA"/>
</dbReference>
<sequence>MQARMPGCYRWIVRTSPIRHMRQMSDMRTTIDGVRPMAKRYRAAVRAMNVTLERSRTALLAEIGEWRRALATVNDTGLLEPSGCPGWARLEVVVHVRAGLQELLACFTAGTALAPDRDAATYWLEFAPGGGGGTVEGTMWLRRTSSAYARPSGAVRHLADVLDQTEHALGGLQDATVRFQGHVLSTGDLIATWAVELHLHRLDLLVPYAEASDAAMLARETIEVLADGSAPAANLVAAERFLLIGSGRVEPTADERQALGGIAARLPVFG</sequence>
<dbReference type="InterPro" id="IPR034660">
    <property type="entry name" value="DinB/YfiT-like"/>
</dbReference>
<organism evidence="2 3">
    <name type="scientific">Rudaeicoccus suwonensis</name>
    <dbReference type="NCBI Taxonomy" id="657409"/>
    <lineage>
        <taxon>Bacteria</taxon>
        <taxon>Bacillati</taxon>
        <taxon>Actinomycetota</taxon>
        <taxon>Actinomycetes</taxon>
        <taxon>Micrococcales</taxon>
        <taxon>Dermacoccaceae</taxon>
        <taxon>Rudaeicoccus</taxon>
    </lineage>
</organism>
<evidence type="ECO:0000313" key="2">
    <source>
        <dbReference type="EMBL" id="TWE12142.1"/>
    </source>
</evidence>
<dbReference type="AlphaFoldDB" id="A0A561E950"/>
<dbReference type="GO" id="GO:0046872">
    <property type="term" value="F:metal ion binding"/>
    <property type="evidence" value="ECO:0007669"/>
    <property type="project" value="InterPro"/>
</dbReference>
<evidence type="ECO:0000313" key="3">
    <source>
        <dbReference type="Proteomes" id="UP000318297"/>
    </source>
</evidence>
<dbReference type="Gene3D" id="1.20.120.450">
    <property type="entry name" value="dinb family like domain"/>
    <property type="match status" value="1"/>
</dbReference>
<keyword evidence="2" id="KW-0670">Pyruvate</keyword>
<evidence type="ECO:0000259" key="1">
    <source>
        <dbReference type="Pfam" id="PF11716"/>
    </source>
</evidence>
<keyword evidence="3" id="KW-1185">Reference proteome</keyword>
<protein>
    <submittedName>
        <fullName evidence="2">Mycothiol maleylpyruvate isomerase-like protein</fullName>
    </submittedName>
</protein>
<comment type="caution">
    <text evidence="2">The sequence shown here is derived from an EMBL/GenBank/DDBJ whole genome shotgun (WGS) entry which is preliminary data.</text>
</comment>
<dbReference type="GO" id="GO:0016853">
    <property type="term" value="F:isomerase activity"/>
    <property type="evidence" value="ECO:0007669"/>
    <property type="project" value="UniProtKB-KW"/>
</dbReference>
<keyword evidence="2" id="KW-0413">Isomerase</keyword>
<name>A0A561E950_9MICO</name>
<dbReference type="InterPro" id="IPR024344">
    <property type="entry name" value="MDMPI_metal-binding"/>
</dbReference>
<dbReference type="Pfam" id="PF11716">
    <property type="entry name" value="MDMPI_N"/>
    <property type="match status" value="1"/>
</dbReference>
<dbReference type="Proteomes" id="UP000318297">
    <property type="component" value="Unassembled WGS sequence"/>
</dbReference>
<reference evidence="2 3" key="1">
    <citation type="submission" date="2019-06" db="EMBL/GenBank/DDBJ databases">
        <title>Sequencing the genomes of 1000 actinobacteria strains.</title>
        <authorList>
            <person name="Klenk H.-P."/>
        </authorList>
    </citation>
    <scope>NUCLEOTIDE SEQUENCE [LARGE SCALE GENOMIC DNA]</scope>
    <source>
        <strain evidence="2 3">DSM 19560</strain>
    </source>
</reference>